<protein>
    <submittedName>
        <fullName evidence="5">Uncharacterized protein</fullName>
    </submittedName>
</protein>
<evidence type="ECO:0000313" key="5">
    <source>
        <dbReference type="Ensembl" id="ENSTMTP00000011506.1"/>
    </source>
</evidence>
<dbReference type="Ensembl" id="ENSTMTT00000011891.1">
    <property type="protein sequence ID" value="ENSTMTP00000011506.1"/>
    <property type="gene ID" value="ENSTMTG00000008255.1"/>
</dbReference>
<dbReference type="PRINTS" id="PR00094">
    <property type="entry name" value="ADENYLTKNASE"/>
</dbReference>
<keyword evidence="6" id="KW-1185">Reference proteome</keyword>
<dbReference type="Gene3D" id="3.40.50.300">
    <property type="entry name" value="P-loop containing nucleotide triphosphate hydrolases"/>
    <property type="match status" value="1"/>
</dbReference>
<keyword evidence="3 4" id="KW-0418">Kinase</keyword>
<dbReference type="Proteomes" id="UP000472274">
    <property type="component" value="Unplaced"/>
</dbReference>
<dbReference type="PANTHER" id="PTHR23359">
    <property type="entry name" value="NUCLEOTIDE KINASE"/>
    <property type="match status" value="1"/>
</dbReference>
<dbReference type="CDD" id="cd01428">
    <property type="entry name" value="ADK"/>
    <property type="match status" value="1"/>
</dbReference>
<keyword evidence="2" id="KW-0547">Nucleotide-binding</keyword>
<evidence type="ECO:0000256" key="2">
    <source>
        <dbReference type="ARBA" id="ARBA00022741"/>
    </source>
</evidence>
<keyword evidence="1 4" id="KW-0808">Transferase</keyword>
<accession>A0A674IPV5</accession>
<reference evidence="5" key="2">
    <citation type="submission" date="2025-09" db="UniProtKB">
        <authorList>
            <consortium name="Ensembl"/>
        </authorList>
    </citation>
    <scope>IDENTIFICATION</scope>
</reference>
<comment type="similarity">
    <text evidence="4">Belongs to the adenylate kinase family.</text>
</comment>
<dbReference type="SUPFAM" id="SSF52540">
    <property type="entry name" value="P-loop containing nucleoside triphosphate hydrolases"/>
    <property type="match status" value="1"/>
</dbReference>
<dbReference type="GeneTree" id="ENSGT00940000155917"/>
<evidence type="ECO:0000256" key="4">
    <source>
        <dbReference type="RuleBase" id="RU003330"/>
    </source>
</evidence>
<dbReference type="Pfam" id="PF00406">
    <property type="entry name" value="ADK"/>
    <property type="match status" value="1"/>
</dbReference>
<dbReference type="InterPro" id="IPR000850">
    <property type="entry name" value="Adenylat/UMP-CMP_kin"/>
</dbReference>
<evidence type="ECO:0000313" key="6">
    <source>
        <dbReference type="Proteomes" id="UP000472274"/>
    </source>
</evidence>
<dbReference type="GO" id="GO:0019205">
    <property type="term" value="F:nucleobase-containing compound kinase activity"/>
    <property type="evidence" value="ECO:0007669"/>
    <property type="project" value="InterPro"/>
</dbReference>
<organism evidence="5 6">
    <name type="scientific">Terrapene triunguis</name>
    <name type="common">Three-toed box turtle</name>
    <dbReference type="NCBI Taxonomy" id="2587831"/>
    <lineage>
        <taxon>Eukaryota</taxon>
        <taxon>Metazoa</taxon>
        <taxon>Chordata</taxon>
        <taxon>Craniata</taxon>
        <taxon>Vertebrata</taxon>
        <taxon>Euteleostomi</taxon>
        <taxon>Archelosauria</taxon>
        <taxon>Testudinata</taxon>
        <taxon>Testudines</taxon>
        <taxon>Cryptodira</taxon>
        <taxon>Durocryptodira</taxon>
        <taxon>Testudinoidea</taxon>
        <taxon>Emydidae</taxon>
        <taxon>Terrapene</taxon>
    </lineage>
</organism>
<dbReference type="HAMAP" id="MF_00235">
    <property type="entry name" value="Adenylate_kinase_Adk"/>
    <property type="match status" value="1"/>
</dbReference>
<gene>
    <name evidence="5" type="primary">LOC112109823</name>
</gene>
<dbReference type="AlphaFoldDB" id="A0A674IPV5"/>
<evidence type="ECO:0000256" key="3">
    <source>
        <dbReference type="ARBA" id="ARBA00022777"/>
    </source>
</evidence>
<dbReference type="GO" id="GO:0005524">
    <property type="term" value="F:ATP binding"/>
    <property type="evidence" value="ECO:0007669"/>
    <property type="project" value="InterPro"/>
</dbReference>
<dbReference type="GO" id="GO:0006139">
    <property type="term" value="P:nucleobase-containing compound metabolic process"/>
    <property type="evidence" value="ECO:0007669"/>
    <property type="project" value="InterPro"/>
</dbReference>
<name>A0A674IPV5_9SAUR</name>
<reference evidence="5" key="1">
    <citation type="submission" date="2025-08" db="UniProtKB">
        <authorList>
            <consortium name="Ensembl"/>
        </authorList>
    </citation>
    <scope>IDENTIFICATION</scope>
</reference>
<proteinExistence type="inferred from homology"/>
<dbReference type="InterPro" id="IPR027417">
    <property type="entry name" value="P-loop_NTPase"/>
</dbReference>
<sequence length="207" mass="23187">MVVCYEAVSAQNALNNYVLERPVSTRSGPGSGKGTQCEQLAQKYGFTHLSTGDLLRRELTSSSERSKLIKDIMECGELVPGDIVLALLKEAMIARLGDTKGFLIDGYPWEVKQGEEFECKIGEPKLVLCLDCSTETMSSRLLKRSQCTADAEAVMKRMATYYQATEPVIAYYEKKTQLCKVNCLTFELSYYRRFGHPCTMRTSNRSG</sequence>
<evidence type="ECO:0000256" key="1">
    <source>
        <dbReference type="ARBA" id="ARBA00022679"/>
    </source>
</evidence>